<comment type="pathway">
    <text evidence="3">Amine and polyamine biosynthesis; carnitine biosynthesis.</text>
</comment>
<evidence type="ECO:0000256" key="14">
    <source>
        <dbReference type="ARBA" id="ARBA00046008"/>
    </source>
</evidence>
<evidence type="ECO:0000256" key="15">
    <source>
        <dbReference type="ARBA" id="ARBA00049334"/>
    </source>
</evidence>
<evidence type="ECO:0000256" key="10">
    <source>
        <dbReference type="ARBA" id="ARBA00023004"/>
    </source>
</evidence>
<dbReference type="InterPro" id="IPR050411">
    <property type="entry name" value="AlphaKG_dependent_hydroxylases"/>
</dbReference>
<comment type="cofactor">
    <cofactor evidence="1">
        <name>Fe(2+)</name>
        <dbReference type="ChEBI" id="CHEBI:29033"/>
    </cofactor>
</comment>
<evidence type="ECO:0000256" key="2">
    <source>
        <dbReference type="ARBA" id="ARBA00001961"/>
    </source>
</evidence>
<keyword evidence="8" id="KW-0223">Dioxygenase</keyword>
<evidence type="ECO:0000256" key="8">
    <source>
        <dbReference type="ARBA" id="ARBA00022964"/>
    </source>
</evidence>
<protein>
    <recommendedName>
        <fullName evidence="5">trimethyllysine dioxygenase</fullName>
        <ecNumber evidence="5">1.14.11.8</ecNumber>
    </recommendedName>
    <alternativeName>
        <fullName evidence="12">Epsilon-trimethyllysine 2-oxoglutarate dioxygenase</fullName>
    </alternativeName>
    <alternativeName>
        <fullName evidence="11">TML hydroxylase</fullName>
    </alternativeName>
    <alternativeName>
        <fullName evidence="13">TML-alpha-ketoglutarate dioxygenase</fullName>
    </alternativeName>
</protein>
<feature type="domain" description="TauD/TfdA-like" evidence="16">
    <location>
        <begin position="149"/>
        <end position="280"/>
    </location>
</feature>
<comment type="function">
    <text evidence="14">Converts trimethyllysine (TML) into hydroxytrimethyllysine (HTML).</text>
</comment>
<dbReference type="Gene3D" id="3.30.2020.30">
    <property type="match status" value="1"/>
</dbReference>
<dbReference type="GO" id="GO:0005739">
    <property type="term" value="C:mitochondrion"/>
    <property type="evidence" value="ECO:0007669"/>
    <property type="project" value="TreeGrafter"/>
</dbReference>
<comment type="catalytic activity">
    <reaction evidence="15">
        <text>N(6),N(6),N(6)-trimethyl-L-lysine + 2-oxoglutarate + O2 = (3S)-3-hydroxy-N(6),N(6),N(6)-trimethyl-L-lysine + succinate + CO2</text>
        <dbReference type="Rhea" id="RHEA:14181"/>
        <dbReference type="ChEBI" id="CHEBI:15379"/>
        <dbReference type="ChEBI" id="CHEBI:16526"/>
        <dbReference type="ChEBI" id="CHEBI:16810"/>
        <dbReference type="ChEBI" id="CHEBI:30031"/>
        <dbReference type="ChEBI" id="CHEBI:58100"/>
        <dbReference type="ChEBI" id="CHEBI:141499"/>
        <dbReference type="EC" id="1.14.11.8"/>
    </reaction>
</comment>
<dbReference type="Pfam" id="PF02668">
    <property type="entry name" value="TauD"/>
    <property type="match status" value="1"/>
</dbReference>
<name>A0A9P1IEJ3_9PELO</name>
<comment type="similarity">
    <text evidence="4">Belongs to the gamma-BBH/TMLD family.</text>
</comment>
<keyword evidence="9" id="KW-0560">Oxidoreductase</keyword>
<comment type="caution">
    <text evidence="18">The sequence shown here is derived from an EMBL/GenBank/DDBJ whole genome shotgun (WGS) entry which is preliminary data.</text>
</comment>
<dbReference type="InterPro" id="IPR038492">
    <property type="entry name" value="GBBH-like_N_sf"/>
</dbReference>
<evidence type="ECO:0000256" key="3">
    <source>
        <dbReference type="ARBA" id="ARBA00005022"/>
    </source>
</evidence>
<evidence type="ECO:0000256" key="12">
    <source>
        <dbReference type="ARBA" id="ARBA00031778"/>
    </source>
</evidence>
<dbReference type="Pfam" id="PF06155">
    <property type="entry name" value="GBBH-like_N"/>
    <property type="match status" value="1"/>
</dbReference>
<evidence type="ECO:0000256" key="1">
    <source>
        <dbReference type="ARBA" id="ARBA00001954"/>
    </source>
</evidence>
<evidence type="ECO:0000259" key="17">
    <source>
        <dbReference type="Pfam" id="PF06155"/>
    </source>
</evidence>
<sequence length="328" mass="36935">MFSRRYASTFITTIEFRTILNKNDAIELSYHPKSAIPLGSCGPRQKSLILPLVWLRDHCQSEKCYNLPTHQRKANGTQIFSKSAVENVKNSQDSITVKWKDGHESIFEVDNLIERALKGTKPQSSGYVELWDSKTLKNIPKISKIGLEFRDFARNLARFGVVIVENVKETAEATEELCKSLVPVHDTFFGQFWTFSNSATKDEPAYEDTAYGNDGIGPHTDGTYFDQTPGIQVFHCLQPAENGGKTVLVDSWRCANDLKKEHFEILSHVKIGHHYLEGTPAGSSIYSLSEEKPVIEVDSSGNIKQIRNYSRSLKNIDLSSFLAEKLVN</sequence>
<dbReference type="PANTHER" id="PTHR10696">
    <property type="entry name" value="GAMMA-BUTYROBETAINE HYDROXYLASE-RELATED"/>
    <property type="match status" value="1"/>
</dbReference>
<evidence type="ECO:0000259" key="16">
    <source>
        <dbReference type="Pfam" id="PF02668"/>
    </source>
</evidence>
<dbReference type="GO" id="GO:0050353">
    <property type="term" value="F:trimethyllysine dioxygenase activity"/>
    <property type="evidence" value="ECO:0007669"/>
    <property type="project" value="UniProtKB-EC"/>
</dbReference>
<evidence type="ECO:0000256" key="4">
    <source>
        <dbReference type="ARBA" id="ARBA00008654"/>
    </source>
</evidence>
<keyword evidence="10" id="KW-0408">Iron</keyword>
<dbReference type="GO" id="GO:0046872">
    <property type="term" value="F:metal ion binding"/>
    <property type="evidence" value="ECO:0007669"/>
    <property type="project" value="UniProtKB-KW"/>
</dbReference>
<evidence type="ECO:0000256" key="7">
    <source>
        <dbReference type="ARBA" id="ARBA00022873"/>
    </source>
</evidence>
<dbReference type="InterPro" id="IPR042098">
    <property type="entry name" value="TauD-like_sf"/>
</dbReference>
<reference evidence="18" key="1">
    <citation type="submission" date="2022-11" db="EMBL/GenBank/DDBJ databases">
        <authorList>
            <person name="Kikuchi T."/>
        </authorList>
    </citation>
    <scope>NUCLEOTIDE SEQUENCE</scope>
    <source>
        <strain evidence="18">PS1010</strain>
    </source>
</reference>
<dbReference type="OrthoDB" id="408743at2759"/>
<organism evidence="18 19">
    <name type="scientific">Caenorhabditis angaria</name>
    <dbReference type="NCBI Taxonomy" id="860376"/>
    <lineage>
        <taxon>Eukaryota</taxon>
        <taxon>Metazoa</taxon>
        <taxon>Ecdysozoa</taxon>
        <taxon>Nematoda</taxon>
        <taxon>Chromadorea</taxon>
        <taxon>Rhabditida</taxon>
        <taxon>Rhabditina</taxon>
        <taxon>Rhabditomorpha</taxon>
        <taxon>Rhabditoidea</taxon>
        <taxon>Rhabditidae</taxon>
        <taxon>Peloderinae</taxon>
        <taxon>Caenorhabditis</taxon>
    </lineage>
</organism>
<evidence type="ECO:0000313" key="19">
    <source>
        <dbReference type="Proteomes" id="UP001152747"/>
    </source>
</evidence>
<dbReference type="EC" id="1.14.11.8" evidence="5"/>
<evidence type="ECO:0000256" key="6">
    <source>
        <dbReference type="ARBA" id="ARBA00022723"/>
    </source>
</evidence>
<comment type="cofactor">
    <cofactor evidence="2">
        <name>L-ascorbate</name>
        <dbReference type="ChEBI" id="CHEBI:38290"/>
    </cofactor>
</comment>
<accession>A0A9P1IEJ3</accession>
<dbReference type="InterPro" id="IPR003819">
    <property type="entry name" value="TauD/TfdA-like"/>
</dbReference>
<evidence type="ECO:0000256" key="13">
    <source>
        <dbReference type="ARBA" id="ARBA00032283"/>
    </source>
</evidence>
<gene>
    <name evidence="18" type="ORF">CAMP_LOCUS5857</name>
</gene>
<keyword evidence="6" id="KW-0479">Metal-binding</keyword>
<dbReference type="PANTHER" id="PTHR10696:SF51">
    <property type="entry name" value="TRIMETHYLLYSINE DIOXYGENASE, MITOCHONDRIAL"/>
    <property type="match status" value="1"/>
</dbReference>
<keyword evidence="7" id="KW-0124">Carnitine biosynthesis</keyword>
<dbReference type="AlphaFoldDB" id="A0A9P1IEJ3"/>
<evidence type="ECO:0000256" key="11">
    <source>
        <dbReference type="ARBA" id="ARBA00030363"/>
    </source>
</evidence>
<dbReference type="Proteomes" id="UP001152747">
    <property type="component" value="Unassembled WGS sequence"/>
</dbReference>
<keyword evidence="19" id="KW-1185">Reference proteome</keyword>
<dbReference type="GO" id="GO:0045329">
    <property type="term" value="P:carnitine biosynthetic process"/>
    <property type="evidence" value="ECO:0007669"/>
    <property type="project" value="UniProtKB-KW"/>
</dbReference>
<evidence type="ECO:0000313" key="18">
    <source>
        <dbReference type="EMBL" id="CAI5443220.1"/>
    </source>
</evidence>
<proteinExistence type="inferred from homology"/>
<evidence type="ECO:0000256" key="5">
    <source>
        <dbReference type="ARBA" id="ARBA00012267"/>
    </source>
</evidence>
<dbReference type="Gene3D" id="3.60.130.10">
    <property type="entry name" value="Clavaminate synthase-like"/>
    <property type="match status" value="1"/>
</dbReference>
<feature type="domain" description="Gamma-butyrobetaine hydroxylase-like N-terminal" evidence="17">
    <location>
        <begin position="48"/>
        <end position="111"/>
    </location>
</feature>
<dbReference type="InterPro" id="IPR010376">
    <property type="entry name" value="GBBH-like_N"/>
</dbReference>
<dbReference type="SUPFAM" id="SSF51197">
    <property type="entry name" value="Clavaminate synthase-like"/>
    <property type="match status" value="1"/>
</dbReference>
<evidence type="ECO:0000256" key="9">
    <source>
        <dbReference type="ARBA" id="ARBA00023002"/>
    </source>
</evidence>
<dbReference type="EMBL" id="CANHGI010000002">
    <property type="protein sequence ID" value="CAI5443220.1"/>
    <property type="molecule type" value="Genomic_DNA"/>
</dbReference>